<gene>
    <name evidence="1" type="ORF">CBM2594_A80197</name>
</gene>
<dbReference type="AlphaFoldDB" id="A0A7Z7J9A6"/>
<name>A0A7Z7J9A6_9BURK</name>
<organism evidence="1">
    <name type="scientific">Cupriavidus taiwanensis</name>
    <dbReference type="NCBI Taxonomy" id="164546"/>
    <lineage>
        <taxon>Bacteria</taxon>
        <taxon>Pseudomonadati</taxon>
        <taxon>Pseudomonadota</taxon>
        <taxon>Betaproteobacteria</taxon>
        <taxon>Burkholderiales</taxon>
        <taxon>Burkholderiaceae</taxon>
        <taxon>Cupriavidus</taxon>
    </lineage>
</organism>
<evidence type="ECO:0000313" key="1">
    <source>
        <dbReference type="EMBL" id="SPC18758.1"/>
    </source>
</evidence>
<accession>A0A7Z7J9A6</accession>
<comment type="caution">
    <text evidence="1">The sequence shown here is derived from an EMBL/GenBank/DDBJ whole genome shotgun (WGS) entry which is preliminary data.</text>
</comment>
<protein>
    <submittedName>
        <fullName evidence="1">Uncharacterized protein</fullName>
    </submittedName>
</protein>
<dbReference type="EMBL" id="OGUU01000012">
    <property type="protein sequence ID" value="SPC18758.1"/>
    <property type="molecule type" value="Genomic_DNA"/>
</dbReference>
<reference evidence="1" key="1">
    <citation type="submission" date="2018-01" db="EMBL/GenBank/DDBJ databases">
        <authorList>
            <person name="Clerissi C."/>
        </authorList>
    </citation>
    <scope>NUCLEOTIDE SEQUENCE [LARGE SCALE GENOMIC DNA]</scope>
    <source>
        <strain evidence="1">Cupriavidus taiwanensis STM 6021</strain>
    </source>
</reference>
<dbReference type="Proteomes" id="UP000257139">
    <property type="component" value="Chromosome CBM2594_a"/>
</dbReference>
<sequence>MPWSMVSRAWLRHCDGRCSHHGASLLGLSEILRGLIRALRVRITATTTDFSLIKVEAQAGLTPPCCLH</sequence>
<proteinExistence type="predicted"/>